<proteinExistence type="inferred from homology"/>
<dbReference type="NCBIfam" id="TIGR02937">
    <property type="entry name" value="sigma70-ECF"/>
    <property type="match status" value="1"/>
</dbReference>
<dbReference type="InterPro" id="IPR014284">
    <property type="entry name" value="RNA_pol_sigma-70_dom"/>
</dbReference>
<feature type="domain" description="RNA polymerase sigma factor 70 region 4 type 2" evidence="7">
    <location>
        <begin position="100"/>
        <end position="151"/>
    </location>
</feature>
<dbReference type="GO" id="GO:0003677">
    <property type="term" value="F:DNA binding"/>
    <property type="evidence" value="ECO:0007669"/>
    <property type="project" value="UniProtKB-KW"/>
</dbReference>
<dbReference type="Pfam" id="PF08281">
    <property type="entry name" value="Sigma70_r4_2"/>
    <property type="match status" value="1"/>
</dbReference>
<reference evidence="8" key="1">
    <citation type="submission" date="2024-05" db="EMBL/GenBank/DDBJ databases">
        <authorList>
            <person name="Cai S.Y."/>
            <person name="Jin L.M."/>
            <person name="Li H.R."/>
        </authorList>
    </citation>
    <scope>NUCLEOTIDE SEQUENCE</scope>
    <source>
        <strain evidence="8">A5-74</strain>
    </source>
</reference>
<dbReference type="Gene3D" id="1.10.1740.10">
    <property type="match status" value="1"/>
</dbReference>
<dbReference type="PANTHER" id="PTHR43133:SF50">
    <property type="entry name" value="ECF RNA POLYMERASE SIGMA FACTOR SIGM"/>
    <property type="match status" value="1"/>
</dbReference>
<keyword evidence="5" id="KW-0804">Transcription</keyword>
<evidence type="ECO:0000313" key="8">
    <source>
        <dbReference type="EMBL" id="XCG63849.1"/>
    </source>
</evidence>
<name>A0AAU8DSN6_9ACTN</name>
<dbReference type="InterPro" id="IPR039425">
    <property type="entry name" value="RNA_pol_sigma-70-like"/>
</dbReference>
<dbReference type="AlphaFoldDB" id="A0AAU8DSN6"/>
<dbReference type="SUPFAM" id="SSF88659">
    <property type="entry name" value="Sigma3 and sigma4 domains of RNA polymerase sigma factors"/>
    <property type="match status" value="1"/>
</dbReference>
<evidence type="ECO:0000259" key="7">
    <source>
        <dbReference type="Pfam" id="PF08281"/>
    </source>
</evidence>
<dbReference type="PANTHER" id="PTHR43133">
    <property type="entry name" value="RNA POLYMERASE ECF-TYPE SIGMA FACTO"/>
    <property type="match status" value="1"/>
</dbReference>
<gene>
    <name evidence="8" type="ORF">ABLG96_00395</name>
</gene>
<keyword evidence="4" id="KW-0238">DNA-binding</keyword>
<protein>
    <submittedName>
        <fullName evidence="8">Sigma-70 family RNA polymerase sigma factor</fullName>
    </submittedName>
</protein>
<evidence type="ECO:0000256" key="5">
    <source>
        <dbReference type="ARBA" id="ARBA00023163"/>
    </source>
</evidence>
<evidence type="ECO:0000256" key="3">
    <source>
        <dbReference type="ARBA" id="ARBA00023082"/>
    </source>
</evidence>
<organism evidence="8">
    <name type="scientific">Nakamurella sp. A5-74</name>
    <dbReference type="NCBI Taxonomy" id="3158264"/>
    <lineage>
        <taxon>Bacteria</taxon>
        <taxon>Bacillati</taxon>
        <taxon>Actinomycetota</taxon>
        <taxon>Actinomycetes</taxon>
        <taxon>Nakamurellales</taxon>
        <taxon>Nakamurellaceae</taxon>
        <taxon>Nakamurella</taxon>
    </lineage>
</organism>
<dbReference type="InterPro" id="IPR013249">
    <property type="entry name" value="RNA_pol_sigma70_r4_t2"/>
</dbReference>
<evidence type="ECO:0000259" key="6">
    <source>
        <dbReference type="Pfam" id="PF04542"/>
    </source>
</evidence>
<dbReference type="InterPro" id="IPR013325">
    <property type="entry name" value="RNA_pol_sigma_r2"/>
</dbReference>
<dbReference type="SUPFAM" id="SSF88946">
    <property type="entry name" value="Sigma2 domain of RNA polymerase sigma factors"/>
    <property type="match status" value="1"/>
</dbReference>
<evidence type="ECO:0000256" key="1">
    <source>
        <dbReference type="ARBA" id="ARBA00010641"/>
    </source>
</evidence>
<dbReference type="Gene3D" id="1.10.10.10">
    <property type="entry name" value="Winged helix-like DNA-binding domain superfamily/Winged helix DNA-binding domain"/>
    <property type="match status" value="1"/>
</dbReference>
<dbReference type="Pfam" id="PF04542">
    <property type="entry name" value="Sigma70_r2"/>
    <property type="match status" value="1"/>
</dbReference>
<dbReference type="InterPro" id="IPR036388">
    <property type="entry name" value="WH-like_DNA-bd_sf"/>
</dbReference>
<evidence type="ECO:0000256" key="2">
    <source>
        <dbReference type="ARBA" id="ARBA00023015"/>
    </source>
</evidence>
<feature type="domain" description="RNA polymerase sigma-70 region 2" evidence="6">
    <location>
        <begin position="12"/>
        <end position="72"/>
    </location>
</feature>
<dbReference type="CDD" id="cd06171">
    <property type="entry name" value="Sigma70_r4"/>
    <property type="match status" value="1"/>
</dbReference>
<accession>A0AAU8DSN6</accession>
<dbReference type="GO" id="GO:0006352">
    <property type="term" value="P:DNA-templated transcription initiation"/>
    <property type="evidence" value="ECO:0007669"/>
    <property type="project" value="InterPro"/>
</dbReference>
<sequence length="162" mass="18235">MSTGSSPDREQLFAAHRLELVRLAMMWLGNIDSAEDAVQDVFVALDTTRIGNSPSSYLRAAVVNRARSQIRRGIVARRWLERQSPPATLDQSPPPLTDHDIVAAIRDLPTRQRDVVILRYFLDWSVERTADVLGVNAEAVRSSAYKALRTLRTRIGDFNDPH</sequence>
<dbReference type="InterPro" id="IPR007627">
    <property type="entry name" value="RNA_pol_sigma70_r2"/>
</dbReference>
<dbReference type="EMBL" id="CP159218">
    <property type="protein sequence ID" value="XCG63849.1"/>
    <property type="molecule type" value="Genomic_DNA"/>
</dbReference>
<evidence type="ECO:0000256" key="4">
    <source>
        <dbReference type="ARBA" id="ARBA00023125"/>
    </source>
</evidence>
<dbReference type="GO" id="GO:0016987">
    <property type="term" value="F:sigma factor activity"/>
    <property type="evidence" value="ECO:0007669"/>
    <property type="project" value="UniProtKB-KW"/>
</dbReference>
<comment type="similarity">
    <text evidence="1">Belongs to the sigma-70 factor family. ECF subfamily.</text>
</comment>
<dbReference type="InterPro" id="IPR013324">
    <property type="entry name" value="RNA_pol_sigma_r3/r4-like"/>
</dbReference>
<keyword evidence="3" id="KW-0731">Sigma factor</keyword>
<keyword evidence="2" id="KW-0805">Transcription regulation</keyword>
<dbReference type="RefSeq" id="WP_353649464.1">
    <property type="nucleotide sequence ID" value="NZ_CP159218.1"/>
</dbReference>